<dbReference type="PANTHER" id="PTHR39160:SF4">
    <property type="entry name" value="RESUSCITATION-PROMOTING FACTOR RPFB"/>
    <property type="match status" value="1"/>
</dbReference>
<dbReference type="Pfam" id="PF03990">
    <property type="entry name" value="DUF348"/>
    <property type="match status" value="3"/>
</dbReference>
<dbReference type="PROSITE" id="PS51109">
    <property type="entry name" value="G5"/>
    <property type="match status" value="1"/>
</dbReference>
<evidence type="ECO:0000256" key="1">
    <source>
        <dbReference type="ARBA" id="ARBA00022729"/>
    </source>
</evidence>
<dbReference type="AlphaFoldDB" id="D3FQZ5"/>
<dbReference type="Pfam" id="PF06725">
    <property type="entry name" value="3D"/>
    <property type="match status" value="1"/>
</dbReference>
<dbReference type="Gene3D" id="2.20.230.10">
    <property type="entry name" value="Resuscitation-promoting factor rpfb"/>
    <property type="match status" value="1"/>
</dbReference>
<keyword evidence="3" id="KW-1133">Transmembrane helix</keyword>
<dbReference type="eggNOG" id="COG3584">
    <property type="taxonomic scope" value="Bacteria"/>
</dbReference>
<dbReference type="GO" id="GO:0004553">
    <property type="term" value="F:hydrolase activity, hydrolyzing O-glycosyl compounds"/>
    <property type="evidence" value="ECO:0007669"/>
    <property type="project" value="InterPro"/>
</dbReference>
<dbReference type="CDD" id="cd22786">
    <property type="entry name" value="DPBB_YuiC-like"/>
    <property type="match status" value="1"/>
</dbReference>
<dbReference type="KEGG" id="bpf:BpOF4_08165"/>
<dbReference type="Proteomes" id="UP000001544">
    <property type="component" value="Chromosome"/>
</dbReference>
<dbReference type="GO" id="GO:0009254">
    <property type="term" value="P:peptidoglycan turnover"/>
    <property type="evidence" value="ECO:0007669"/>
    <property type="project" value="InterPro"/>
</dbReference>
<evidence type="ECO:0000256" key="3">
    <source>
        <dbReference type="SAM" id="Phobius"/>
    </source>
</evidence>
<organism evidence="5 6">
    <name type="scientific">Alkalihalophilus pseudofirmus (strain ATCC BAA-2126 / JCM 17055 / OF4)</name>
    <name type="common">Bacillus pseudofirmus</name>
    <dbReference type="NCBI Taxonomy" id="398511"/>
    <lineage>
        <taxon>Bacteria</taxon>
        <taxon>Bacillati</taxon>
        <taxon>Bacillota</taxon>
        <taxon>Bacilli</taxon>
        <taxon>Bacillales</taxon>
        <taxon>Bacillaceae</taxon>
        <taxon>Alkalihalophilus</taxon>
    </lineage>
</organism>
<keyword evidence="1" id="KW-0732">Signal</keyword>
<reference evidence="5 6" key="1">
    <citation type="journal article" date="2011" name="Environ. Microbiol.">
        <title>Genome of alkaliphilic Bacillus pseudofirmus OF4 reveals adaptations that support the ability to grow in an external pH range from 7.5 to 11.4.</title>
        <authorList>
            <person name="Janto B."/>
            <person name="Ahmed A."/>
            <person name="Ito M."/>
            <person name="Liu J."/>
            <person name="Hicks D.B."/>
            <person name="Pagni S."/>
            <person name="Fackelmayer O.J."/>
            <person name="Smith T.A."/>
            <person name="Earl J."/>
            <person name="Elbourne L.D."/>
            <person name="Hassan K."/>
            <person name="Paulsen I.T."/>
            <person name="Kolsto A.B."/>
            <person name="Tourasse N.J."/>
            <person name="Ehrlich G.D."/>
            <person name="Boissy R."/>
            <person name="Ivey D.M."/>
            <person name="Li G."/>
            <person name="Xue Y."/>
            <person name="Ma Y."/>
            <person name="Hu F.Z."/>
            <person name="Krulwich T.A."/>
        </authorList>
    </citation>
    <scope>NUCLEOTIDE SEQUENCE [LARGE SCALE GENOMIC DNA]</scope>
    <source>
        <strain evidence="6">ATCC BAA-2126 / JCM 17055 / OF4</strain>
    </source>
</reference>
<evidence type="ECO:0000313" key="5">
    <source>
        <dbReference type="EMBL" id="ADC49691.1"/>
    </source>
</evidence>
<dbReference type="RefSeq" id="WP_012957060.1">
    <property type="nucleotide sequence ID" value="NC_013791.2"/>
</dbReference>
<feature type="transmembrane region" description="Helical" evidence="3">
    <location>
        <begin position="15"/>
        <end position="37"/>
    </location>
</feature>
<dbReference type="SUPFAM" id="SSF50685">
    <property type="entry name" value="Barwin-like endoglucanases"/>
    <property type="match status" value="1"/>
</dbReference>
<name>D3FQZ5_ALKPO</name>
<keyword evidence="6" id="KW-1185">Reference proteome</keyword>
<dbReference type="Pfam" id="PF07501">
    <property type="entry name" value="G5"/>
    <property type="match status" value="1"/>
</dbReference>
<dbReference type="eggNOG" id="COG3583">
    <property type="taxonomic scope" value="Bacteria"/>
</dbReference>
<evidence type="ECO:0000313" key="6">
    <source>
        <dbReference type="Proteomes" id="UP000001544"/>
    </source>
</evidence>
<dbReference type="InterPro" id="IPR036908">
    <property type="entry name" value="RlpA-like_sf"/>
</dbReference>
<dbReference type="EMBL" id="CP001878">
    <property type="protein sequence ID" value="ADC49691.1"/>
    <property type="molecule type" value="Genomic_DNA"/>
</dbReference>
<evidence type="ECO:0000259" key="4">
    <source>
        <dbReference type="PROSITE" id="PS51109"/>
    </source>
</evidence>
<accession>D3FQZ5</accession>
<dbReference type="Gene3D" id="2.40.40.10">
    <property type="entry name" value="RlpA-like domain"/>
    <property type="match status" value="1"/>
</dbReference>
<dbReference type="InterPro" id="IPR051933">
    <property type="entry name" value="Resuscitation_pf_RpfB"/>
</dbReference>
<dbReference type="HOGENOM" id="CLU_036884_0_1_9"/>
<dbReference type="SMART" id="SM01208">
    <property type="entry name" value="G5"/>
    <property type="match status" value="1"/>
</dbReference>
<keyword evidence="3" id="KW-0812">Transmembrane</keyword>
<feature type="region of interest" description="Disordered" evidence="2">
    <location>
        <begin position="271"/>
        <end position="326"/>
    </location>
</feature>
<dbReference type="InterPro" id="IPR011098">
    <property type="entry name" value="G5_dom"/>
</dbReference>
<proteinExistence type="predicted"/>
<sequence length="421" mass="45695">MEANIRRFLPGNGSLMKLVISVISLILFVGVVIYAVYETTKATVTVMVDEEEVTVQTHASTVAELMMEQEWDVNEYDHIEPSLDTEIDGNMLVTWQPAKQVAITIDGQEQDVWTTADTIEELLHELDIAYTDHDNIEPAVTTEISEDLAVNYESAFQVELTSDGEQQEFWTTSTTVADFLERENVTLGELDRVEPALEERIDEATDIRVIRVEKVTDVVEETVAFGTVTKRDEDLENGKEKVVNAGEEGQVNKHYEVVLEDGEEISRELVKTETVKESQDRVVAVGTRPAAPSVSRSASPSPSPSPSTNNSSGGQSSGGSSEASSGRTMTVTATAYTASCSGCSGVTATGINLNNNRNMKVIAVDPSVIPLGSRVHVEGYGTAVAGDTGGAIKGNKIDVHVPTKEDARRWGRKSVKITILD</sequence>
<feature type="compositionally biased region" description="Low complexity" evidence="2">
    <location>
        <begin position="289"/>
        <end position="326"/>
    </location>
</feature>
<keyword evidence="3" id="KW-0472">Membrane</keyword>
<feature type="compositionally biased region" description="Basic and acidic residues" evidence="2">
    <location>
        <begin position="271"/>
        <end position="280"/>
    </location>
</feature>
<gene>
    <name evidence="5" type="ordered locus">BpOF4_08165</name>
</gene>
<dbReference type="InterPro" id="IPR010611">
    <property type="entry name" value="3D_dom"/>
</dbReference>
<feature type="domain" description="G5" evidence="4">
    <location>
        <begin position="209"/>
        <end position="289"/>
    </location>
</feature>
<protein>
    <recommendedName>
        <fullName evidence="4">G5 domain-containing protein</fullName>
    </recommendedName>
</protein>
<evidence type="ECO:0000256" key="2">
    <source>
        <dbReference type="SAM" id="MobiDB-lite"/>
    </source>
</evidence>
<dbReference type="STRING" id="398511.BpOF4_08165"/>
<dbReference type="GO" id="GO:0019867">
    <property type="term" value="C:outer membrane"/>
    <property type="evidence" value="ECO:0007669"/>
    <property type="project" value="InterPro"/>
</dbReference>
<dbReference type="PANTHER" id="PTHR39160">
    <property type="entry name" value="CELL WALL-BINDING PROTEIN YOCH"/>
    <property type="match status" value="1"/>
</dbReference>
<dbReference type="InterPro" id="IPR007137">
    <property type="entry name" value="DUF348"/>
</dbReference>